<keyword evidence="2" id="KW-1185">Reference proteome</keyword>
<comment type="caution">
    <text evidence="1">The sequence shown here is derived from an EMBL/GenBank/DDBJ whole genome shotgun (WGS) entry which is preliminary data.</text>
</comment>
<gene>
    <name evidence="1" type="ORF">PIB30_066353</name>
</gene>
<dbReference type="EMBL" id="JASCZI010151710">
    <property type="protein sequence ID" value="MED6174162.1"/>
    <property type="molecule type" value="Genomic_DNA"/>
</dbReference>
<accession>A0ABU6VMH5</accession>
<evidence type="ECO:0000313" key="1">
    <source>
        <dbReference type="EMBL" id="MED6174162.1"/>
    </source>
</evidence>
<reference evidence="1 2" key="1">
    <citation type="journal article" date="2023" name="Plants (Basel)">
        <title>Bridging the Gap: Combining Genomics and Transcriptomics Approaches to Understand Stylosanthes scabra, an Orphan Legume from the Brazilian Caatinga.</title>
        <authorList>
            <person name="Ferreira-Neto J.R.C."/>
            <person name="da Silva M.D."/>
            <person name="Binneck E."/>
            <person name="de Melo N.F."/>
            <person name="da Silva R.H."/>
            <person name="de Melo A.L.T.M."/>
            <person name="Pandolfi V."/>
            <person name="Bustamante F.O."/>
            <person name="Brasileiro-Vidal A.C."/>
            <person name="Benko-Iseppon A.M."/>
        </authorList>
    </citation>
    <scope>NUCLEOTIDE SEQUENCE [LARGE SCALE GENOMIC DNA]</scope>
    <source>
        <tissue evidence="1">Leaves</tissue>
    </source>
</reference>
<sequence>ASEFGLQAFLCDLLVPCALFRHFRSDLTLLNLEILEQMNQGIEQNRKCNVPILSSSCTSELSGTHATLLTSSSAGHELMRRLTTHSPTLLGTSPNMVFYLHQSVYKSTRMKPRQSGQKHT</sequence>
<dbReference type="Proteomes" id="UP001341840">
    <property type="component" value="Unassembled WGS sequence"/>
</dbReference>
<protein>
    <submittedName>
        <fullName evidence="1">Uncharacterized protein</fullName>
    </submittedName>
</protein>
<evidence type="ECO:0000313" key="2">
    <source>
        <dbReference type="Proteomes" id="UP001341840"/>
    </source>
</evidence>
<name>A0ABU6VMH5_9FABA</name>
<feature type="non-terminal residue" evidence="1">
    <location>
        <position position="1"/>
    </location>
</feature>
<organism evidence="1 2">
    <name type="scientific">Stylosanthes scabra</name>
    <dbReference type="NCBI Taxonomy" id="79078"/>
    <lineage>
        <taxon>Eukaryota</taxon>
        <taxon>Viridiplantae</taxon>
        <taxon>Streptophyta</taxon>
        <taxon>Embryophyta</taxon>
        <taxon>Tracheophyta</taxon>
        <taxon>Spermatophyta</taxon>
        <taxon>Magnoliopsida</taxon>
        <taxon>eudicotyledons</taxon>
        <taxon>Gunneridae</taxon>
        <taxon>Pentapetalae</taxon>
        <taxon>rosids</taxon>
        <taxon>fabids</taxon>
        <taxon>Fabales</taxon>
        <taxon>Fabaceae</taxon>
        <taxon>Papilionoideae</taxon>
        <taxon>50 kb inversion clade</taxon>
        <taxon>dalbergioids sensu lato</taxon>
        <taxon>Dalbergieae</taxon>
        <taxon>Pterocarpus clade</taxon>
        <taxon>Stylosanthes</taxon>
    </lineage>
</organism>
<proteinExistence type="predicted"/>